<dbReference type="PROSITE" id="PS50280">
    <property type="entry name" value="SET"/>
    <property type="match status" value="1"/>
</dbReference>
<dbReference type="InterPro" id="IPR001214">
    <property type="entry name" value="SET_dom"/>
</dbReference>
<dbReference type="EMBL" id="HBIX01002219">
    <property type="protein sequence ID" value="CAE0708921.1"/>
    <property type="molecule type" value="Transcribed_RNA"/>
</dbReference>
<dbReference type="InterPro" id="IPR046341">
    <property type="entry name" value="SET_dom_sf"/>
</dbReference>
<dbReference type="Gene3D" id="2.170.270.10">
    <property type="entry name" value="SET domain"/>
    <property type="match status" value="1"/>
</dbReference>
<feature type="domain" description="SET" evidence="2">
    <location>
        <begin position="255"/>
        <end position="398"/>
    </location>
</feature>
<proteinExistence type="predicted"/>
<protein>
    <recommendedName>
        <fullName evidence="2">SET domain-containing protein</fullName>
    </recommendedName>
</protein>
<sequence length="587" mass="67040">MIVTRCQGSLCLAITVWILSCAQTICTSSTSKEEVESNDEPSCNASGVSVDGELSYCIDREKSRVPDGCQLVFAKVPANAAGDKNGEGDQWATYTMVPRKKGTPVRRDGDIVIQWTDPSLEISSDLLENHYYRKLRRMTWNGQETGGQYEGERVESVATGIGMTARSTTTKRSSRNTVLPLVPRVDDGSLTRFDSPGAGAITRYHNYTWWFLKDLQAGDELVYSAEGKITSSLLSQATVTTTHYKNENNDERERPSLEYLNTNGYCMDNMRPRKSRIEGAGRGAFATRDLPFGSVVAPVPVALIHRDELRKVNRNDQQQEYQLLLNYCLGHTSSSWLLFPYTPVVNLINHYNKPNVELRWSTTNRQSHGEINTNQTMFFELVASRSIKIGEEIYLDYGRDWEDSWWKHVRETWKPNNQHYTPSYVMDDTVKMIRTEQEQKDHPYPNDLLTTCFYRYSDRSEEERIAAENNENKDSLTSFRWRLTKGLYDLKNLRPCRVLKRTEDKSGRSAYAIHMLNRAGLDDDEIIPRGEIHIVTHIPRAAIRFSDRAGTTDQHLRNAFRHEIGVPEDLIPAGWKVSNTPNPSIKE</sequence>
<accession>A0A7S4AA84</accession>
<name>A0A7S4AA84_9STRA</name>
<dbReference type="SMART" id="SM00317">
    <property type="entry name" value="SET"/>
    <property type="match status" value="1"/>
</dbReference>
<keyword evidence="1" id="KW-0732">Signal</keyword>
<dbReference type="SUPFAM" id="SSF82199">
    <property type="entry name" value="SET domain"/>
    <property type="match status" value="1"/>
</dbReference>
<dbReference type="Pfam" id="PF00856">
    <property type="entry name" value="SET"/>
    <property type="match status" value="1"/>
</dbReference>
<feature type="chain" id="PRO_5031146276" description="SET domain-containing protein" evidence="1">
    <location>
        <begin position="23"/>
        <end position="587"/>
    </location>
</feature>
<evidence type="ECO:0000313" key="3">
    <source>
        <dbReference type="EMBL" id="CAE0708921.1"/>
    </source>
</evidence>
<organism evidence="3">
    <name type="scientific">Pseudo-nitzschia australis</name>
    <dbReference type="NCBI Taxonomy" id="44445"/>
    <lineage>
        <taxon>Eukaryota</taxon>
        <taxon>Sar</taxon>
        <taxon>Stramenopiles</taxon>
        <taxon>Ochrophyta</taxon>
        <taxon>Bacillariophyta</taxon>
        <taxon>Bacillariophyceae</taxon>
        <taxon>Bacillariophycidae</taxon>
        <taxon>Bacillariales</taxon>
        <taxon>Bacillariaceae</taxon>
        <taxon>Pseudo-nitzschia</taxon>
    </lineage>
</organism>
<evidence type="ECO:0000259" key="2">
    <source>
        <dbReference type="PROSITE" id="PS50280"/>
    </source>
</evidence>
<dbReference type="PROSITE" id="PS51257">
    <property type="entry name" value="PROKAR_LIPOPROTEIN"/>
    <property type="match status" value="1"/>
</dbReference>
<evidence type="ECO:0000256" key="1">
    <source>
        <dbReference type="SAM" id="SignalP"/>
    </source>
</evidence>
<reference evidence="3" key="1">
    <citation type="submission" date="2021-01" db="EMBL/GenBank/DDBJ databases">
        <authorList>
            <person name="Corre E."/>
            <person name="Pelletier E."/>
            <person name="Niang G."/>
            <person name="Scheremetjew M."/>
            <person name="Finn R."/>
            <person name="Kale V."/>
            <person name="Holt S."/>
            <person name="Cochrane G."/>
            <person name="Meng A."/>
            <person name="Brown T."/>
            <person name="Cohen L."/>
        </authorList>
    </citation>
    <scope>NUCLEOTIDE SEQUENCE</scope>
    <source>
        <strain evidence="3">10249 10 AB</strain>
    </source>
</reference>
<dbReference type="AlphaFoldDB" id="A0A7S4AA84"/>
<feature type="signal peptide" evidence="1">
    <location>
        <begin position="1"/>
        <end position="22"/>
    </location>
</feature>
<gene>
    <name evidence="3" type="ORF">PAUS00366_LOCUS1641</name>
</gene>